<protein>
    <submittedName>
        <fullName evidence="2">P-loop containing nucleoside triphosphate hydrolase protein</fullName>
    </submittedName>
</protein>
<keyword evidence="2" id="KW-0378">Hydrolase</keyword>
<evidence type="ECO:0000313" key="3">
    <source>
        <dbReference type="Proteomes" id="UP000278143"/>
    </source>
</evidence>
<organism evidence="2 3">
    <name type="scientific">Syncephalis pseudoplumigaleata</name>
    <dbReference type="NCBI Taxonomy" id="1712513"/>
    <lineage>
        <taxon>Eukaryota</taxon>
        <taxon>Fungi</taxon>
        <taxon>Fungi incertae sedis</taxon>
        <taxon>Zoopagomycota</taxon>
        <taxon>Zoopagomycotina</taxon>
        <taxon>Zoopagomycetes</taxon>
        <taxon>Zoopagales</taxon>
        <taxon>Piptocephalidaceae</taxon>
        <taxon>Syncephalis</taxon>
    </lineage>
</organism>
<sequence length="131" mass="14276">YLRRPATVTIGTVGKAVDTVEQRVEMISDDGKKRNRLVEILRSGEFLPPVIIFVNQKKGVDQLARFLTKSGLSAATLHGGKSQEQREASLAQLKNGTAHYLVATDVAGRGIDIKDVSLVVNFDMAKNIEGK</sequence>
<dbReference type="InterPro" id="IPR027417">
    <property type="entry name" value="P-loop_NTPase"/>
</dbReference>
<evidence type="ECO:0000259" key="1">
    <source>
        <dbReference type="PROSITE" id="PS51194"/>
    </source>
</evidence>
<name>A0A4V1J0N8_9FUNG</name>
<dbReference type="AlphaFoldDB" id="A0A4V1J0N8"/>
<dbReference type="OrthoDB" id="196131at2759"/>
<accession>A0A4V1J0N8</accession>
<dbReference type="InterPro" id="IPR001650">
    <property type="entry name" value="Helicase_C-like"/>
</dbReference>
<dbReference type="GO" id="GO:0016787">
    <property type="term" value="F:hydrolase activity"/>
    <property type="evidence" value="ECO:0007669"/>
    <property type="project" value="UniProtKB-KW"/>
</dbReference>
<dbReference type="PANTHER" id="PTHR47958">
    <property type="entry name" value="ATP-DEPENDENT RNA HELICASE DBP3"/>
    <property type="match status" value="1"/>
</dbReference>
<feature type="domain" description="Helicase C-terminal" evidence="1">
    <location>
        <begin position="39"/>
        <end position="131"/>
    </location>
</feature>
<reference evidence="3" key="1">
    <citation type="journal article" date="2018" name="Nat. Microbiol.">
        <title>Leveraging single-cell genomics to expand the fungal tree of life.</title>
        <authorList>
            <person name="Ahrendt S.R."/>
            <person name="Quandt C.A."/>
            <person name="Ciobanu D."/>
            <person name="Clum A."/>
            <person name="Salamov A."/>
            <person name="Andreopoulos B."/>
            <person name="Cheng J.F."/>
            <person name="Woyke T."/>
            <person name="Pelin A."/>
            <person name="Henrissat B."/>
            <person name="Reynolds N.K."/>
            <person name="Benny G.L."/>
            <person name="Smith M.E."/>
            <person name="James T.Y."/>
            <person name="Grigoriev I.V."/>
        </authorList>
    </citation>
    <scope>NUCLEOTIDE SEQUENCE [LARGE SCALE GENOMIC DNA]</scope>
    <source>
        <strain evidence="3">Benny S71-1</strain>
    </source>
</reference>
<dbReference type="Pfam" id="PF00271">
    <property type="entry name" value="Helicase_C"/>
    <property type="match status" value="1"/>
</dbReference>
<dbReference type="Gene3D" id="3.40.50.300">
    <property type="entry name" value="P-loop containing nucleotide triphosphate hydrolases"/>
    <property type="match status" value="1"/>
</dbReference>
<evidence type="ECO:0000313" key="2">
    <source>
        <dbReference type="EMBL" id="RKP22209.1"/>
    </source>
</evidence>
<dbReference type="Proteomes" id="UP000278143">
    <property type="component" value="Unassembled WGS sequence"/>
</dbReference>
<gene>
    <name evidence="2" type="ORF">SYNPS1DRAFT_20347</name>
</gene>
<feature type="non-terminal residue" evidence="2">
    <location>
        <position position="1"/>
    </location>
</feature>
<keyword evidence="3" id="KW-1185">Reference proteome</keyword>
<dbReference type="CDD" id="cd18787">
    <property type="entry name" value="SF2_C_DEAD"/>
    <property type="match status" value="1"/>
</dbReference>
<dbReference type="EMBL" id="KZ992410">
    <property type="protein sequence ID" value="RKP22209.1"/>
    <property type="molecule type" value="Genomic_DNA"/>
</dbReference>
<dbReference type="PROSITE" id="PS51194">
    <property type="entry name" value="HELICASE_CTER"/>
    <property type="match status" value="1"/>
</dbReference>
<dbReference type="SUPFAM" id="SSF52540">
    <property type="entry name" value="P-loop containing nucleoside triphosphate hydrolases"/>
    <property type="match status" value="1"/>
</dbReference>
<proteinExistence type="predicted"/>
<dbReference type="SMART" id="SM00490">
    <property type="entry name" value="HELICc"/>
    <property type="match status" value="1"/>
</dbReference>